<reference evidence="2" key="1">
    <citation type="journal article" date="2006" name="Proc. Natl. Acad. Sci. U.S.A.">
        <title>The complete genome of Rhodococcus sp. RHA1 provides insights into a catabolic powerhouse.</title>
        <authorList>
            <person name="McLeod M.P."/>
            <person name="Warren R.L."/>
            <person name="Hsiao W.W.L."/>
            <person name="Araki N."/>
            <person name="Myhre M."/>
            <person name="Fernandes C."/>
            <person name="Miyazawa D."/>
            <person name="Wong W."/>
            <person name="Lillquist A.L."/>
            <person name="Wang D."/>
            <person name="Dosanjh M."/>
            <person name="Hara H."/>
            <person name="Petrescu A."/>
            <person name="Morin R.D."/>
            <person name="Yang G."/>
            <person name="Stott J.M."/>
            <person name="Schein J.E."/>
            <person name="Shin H."/>
            <person name="Smailus D."/>
            <person name="Siddiqui A.S."/>
            <person name="Marra M.A."/>
            <person name="Jones S.J.M."/>
            <person name="Holt R."/>
            <person name="Brinkman F.S.L."/>
            <person name="Miyauchi K."/>
            <person name="Fukuda M."/>
            <person name="Davies J.E."/>
            <person name="Mohn W.W."/>
            <person name="Eltis L.D."/>
        </authorList>
    </citation>
    <scope>NUCLEOTIDE SEQUENCE [LARGE SCALE GENOMIC DNA]</scope>
    <source>
        <strain evidence="2">RHA1</strain>
    </source>
</reference>
<organism evidence="1 2">
    <name type="scientific">Rhodococcus jostii (strain RHA1)</name>
    <dbReference type="NCBI Taxonomy" id="101510"/>
    <lineage>
        <taxon>Bacteria</taxon>
        <taxon>Bacillati</taxon>
        <taxon>Actinomycetota</taxon>
        <taxon>Actinomycetes</taxon>
        <taxon>Mycobacteriales</taxon>
        <taxon>Nocardiaceae</taxon>
        <taxon>Rhodococcus</taxon>
    </lineage>
</organism>
<geneLocation type="plasmid" evidence="1 2">
    <name>pRHL1</name>
</geneLocation>
<dbReference type="HOGENOM" id="CLU_083559_1_1_11"/>
<dbReference type="KEGG" id="rha:RHA1_ro09131"/>
<evidence type="ECO:0008006" key="3">
    <source>
        <dbReference type="Google" id="ProtNLM"/>
    </source>
</evidence>
<proteinExistence type="predicted"/>
<gene>
    <name evidence="1" type="ordered locus">RHA1_ro09131</name>
</gene>
<name>Q0RX12_RHOJR</name>
<keyword evidence="1" id="KW-0614">Plasmid</keyword>
<evidence type="ECO:0000313" key="1">
    <source>
        <dbReference type="EMBL" id="ABH00174.1"/>
    </source>
</evidence>
<sequence>MRIPVFVSCPSRLSINQSQIRDIVTARLEACGLEPRTLGRSDYPVGTPLREVLSIARHCAGAVILGFEHSRSTGRTIVGPHTDSPRVIEPDCVHPTPWNNLEAGIAYALDLPLLIFKENGISGGVFDPGATEVFVYPMPTIDAEDIASAEGIIQRWQSPVRNTYYRG</sequence>
<protein>
    <recommendedName>
        <fullName evidence="3">Nucleoside 2-deoxyribosyltransferase</fullName>
    </recommendedName>
</protein>
<dbReference type="Proteomes" id="UP000008710">
    <property type="component" value="Plasmid pRHL1"/>
</dbReference>
<evidence type="ECO:0000313" key="2">
    <source>
        <dbReference type="Proteomes" id="UP000008710"/>
    </source>
</evidence>
<dbReference type="AlphaFoldDB" id="Q0RX12"/>
<dbReference type="EMBL" id="CP000432">
    <property type="protein sequence ID" value="ABH00174.1"/>
    <property type="molecule type" value="Genomic_DNA"/>
</dbReference>
<accession>Q0RX12</accession>